<dbReference type="Pfam" id="PF00646">
    <property type="entry name" value="F-box"/>
    <property type="match status" value="1"/>
</dbReference>
<dbReference type="SMART" id="SM00256">
    <property type="entry name" value="FBOX"/>
    <property type="match status" value="1"/>
</dbReference>
<evidence type="ECO:0000313" key="3">
    <source>
        <dbReference type="EMBL" id="CAF0907786.1"/>
    </source>
</evidence>
<comment type="caution">
    <text evidence="2">The sequence shown here is derived from an EMBL/GenBank/DDBJ whole genome shotgun (WGS) entry which is preliminary data.</text>
</comment>
<dbReference type="Proteomes" id="UP000663877">
    <property type="component" value="Unassembled WGS sequence"/>
</dbReference>
<dbReference type="SUPFAM" id="SSF81383">
    <property type="entry name" value="F-box domain"/>
    <property type="match status" value="1"/>
</dbReference>
<feature type="domain" description="F-box" evidence="1">
    <location>
        <begin position="3"/>
        <end position="54"/>
    </location>
</feature>
<sequence length="556" mass="65279">MSTVYLNTLPIEILYHIIDYLDIETIFFSFRSVCKRFYSIVNSYNNYDFNFESISKSNFNIICRMIPFEQVISLTLSNKDKTHGQIPLFLSLFNLTQFNRLRSLKLIQIEDNDLKLFLNSIIHLSSLISFSIDLQTLNIRKNTSLNLLSSTINDHSFQQLDLNMWPKDMTEFQWSINSTINYLRIRNSITIKQFYIILQHCPCLQTMILKDFNIDDNSEYVPTDLKFLQLKSLTCINGRIEMSKIEQCLSLIPELIHLKLIGHGSLFNSTFDGYRWEQIFLDKLPLLNKFEFFISVLTDVHFDTNNIEQITSFFQTPFWLNDKQCFVICDYIIYLHKLILYSIPICHNHFEYYSNLNKVSASNFLLKDKNSIIMNNIKQLDLDLSQIINNNENSLLFQNTNELIIGINGEWPKDSLTFLSTTINLLNLVKLSLSVHFSHEYMPSIISGTNKLLKYAVNIHTLALFDYLAPNNCTTNMETVCLILTSNIKHLHIRVKNSDDMKYIIDNVKYLKSVTFEYPQNFMFHHQDCIDYLSVLKEVSSIWECQYALHVWLSQN</sequence>
<keyword evidence="4" id="KW-1185">Reference proteome</keyword>
<dbReference type="OrthoDB" id="9988995at2759"/>
<proteinExistence type="predicted"/>
<reference evidence="2" key="1">
    <citation type="submission" date="2021-02" db="EMBL/GenBank/DDBJ databases">
        <authorList>
            <person name="Nowell W R."/>
        </authorList>
    </citation>
    <scope>NUCLEOTIDE SEQUENCE</scope>
</reference>
<dbReference type="PROSITE" id="PS50181">
    <property type="entry name" value="FBOX"/>
    <property type="match status" value="1"/>
</dbReference>
<dbReference type="AlphaFoldDB" id="A0A813R5K7"/>
<evidence type="ECO:0000313" key="2">
    <source>
        <dbReference type="EMBL" id="CAF0776811.1"/>
    </source>
</evidence>
<organism evidence="2 5">
    <name type="scientific">Adineta steineri</name>
    <dbReference type="NCBI Taxonomy" id="433720"/>
    <lineage>
        <taxon>Eukaryota</taxon>
        <taxon>Metazoa</taxon>
        <taxon>Spiralia</taxon>
        <taxon>Gnathifera</taxon>
        <taxon>Rotifera</taxon>
        <taxon>Eurotatoria</taxon>
        <taxon>Bdelloidea</taxon>
        <taxon>Adinetida</taxon>
        <taxon>Adinetidae</taxon>
        <taxon>Adineta</taxon>
    </lineage>
</organism>
<protein>
    <recommendedName>
        <fullName evidence="1">F-box domain-containing protein</fullName>
    </recommendedName>
</protein>
<evidence type="ECO:0000313" key="4">
    <source>
        <dbReference type="Proteomes" id="UP000663832"/>
    </source>
</evidence>
<dbReference type="InterPro" id="IPR036047">
    <property type="entry name" value="F-box-like_dom_sf"/>
</dbReference>
<dbReference type="EMBL" id="CAJNOI010000009">
    <property type="protein sequence ID" value="CAF0776811.1"/>
    <property type="molecule type" value="Genomic_DNA"/>
</dbReference>
<gene>
    <name evidence="2" type="ORF">BJG266_LOCUS3890</name>
    <name evidence="3" type="ORF">QVE165_LOCUS9834</name>
</gene>
<dbReference type="CDD" id="cd09917">
    <property type="entry name" value="F-box_SF"/>
    <property type="match status" value="1"/>
</dbReference>
<dbReference type="EMBL" id="CAJNOM010000045">
    <property type="protein sequence ID" value="CAF0907786.1"/>
    <property type="molecule type" value="Genomic_DNA"/>
</dbReference>
<dbReference type="Gene3D" id="1.20.1280.50">
    <property type="match status" value="1"/>
</dbReference>
<dbReference type="InterPro" id="IPR001810">
    <property type="entry name" value="F-box_dom"/>
</dbReference>
<accession>A0A813R5K7</accession>
<dbReference type="Proteomes" id="UP000663832">
    <property type="component" value="Unassembled WGS sequence"/>
</dbReference>
<name>A0A813R5K7_9BILA</name>
<evidence type="ECO:0000259" key="1">
    <source>
        <dbReference type="PROSITE" id="PS50181"/>
    </source>
</evidence>
<evidence type="ECO:0000313" key="5">
    <source>
        <dbReference type="Proteomes" id="UP000663877"/>
    </source>
</evidence>